<keyword evidence="1" id="KW-1133">Transmembrane helix</keyword>
<comment type="caution">
    <text evidence="2">The sequence shown here is derived from an EMBL/GenBank/DDBJ whole genome shotgun (WGS) entry which is preliminary data.</text>
</comment>
<evidence type="ECO:0008006" key="4">
    <source>
        <dbReference type="Google" id="ProtNLM"/>
    </source>
</evidence>
<feature type="transmembrane region" description="Helical" evidence="1">
    <location>
        <begin position="12"/>
        <end position="32"/>
    </location>
</feature>
<evidence type="ECO:0000313" key="2">
    <source>
        <dbReference type="EMBL" id="KMT21332.1"/>
    </source>
</evidence>
<dbReference type="OrthoDB" id="1954501at2"/>
<keyword evidence="1" id="KW-0812">Transmembrane</keyword>
<evidence type="ECO:0000256" key="1">
    <source>
        <dbReference type="SAM" id="Phobius"/>
    </source>
</evidence>
<dbReference type="PATRIC" id="fig|1121307.3.peg.949"/>
<dbReference type="Pfam" id="PF07963">
    <property type="entry name" value="N_methyl"/>
    <property type="match status" value="1"/>
</dbReference>
<accession>A0A0J8D651</accession>
<reference evidence="2 3" key="1">
    <citation type="submission" date="2015-06" db="EMBL/GenBank/DDBJ databases">
        <title>Draft genome sequence of the purine-degrading Clostridium cylindrosporum HC-1 (DSM 605).</title>
        <authorList>
            <person name="Poehlein A."/>
            <person name="Schiel-Bengelsdorf B."/>
            <person name="Bengelsdorf F."/>
            <person name="Daniel R."/>
            <person name="Duerre P."/>
        </authorList>
    </citation>
    <scope>NUCLEOTIDE SEQUENCE [LARGE SCALE GENOMIC DNA]</scope>
    <source>
        <strain evidence="2 3">DSM 605</strain>
    </source>
</reference>
<sequence length="135" mass="14965">MFKGKKRGFTLIEAISSLFIISIVVIGSLNFYKISGNLLSSSENQGIINTNLRIAQEFIVDKVKNSSTIRLNGSSILIDGDRLFVERSILRYGSASQQISPDIMKVSVEDIGSNLYRINTIGEYETLSTIVKRGE</sequence>
<protein>
    <recommendedName>
        <fullName evidence="4">Prepilin-type N-terminal cleavage/methylation domain-containing protein</fullName>
    </recommendedName>
</protein>
<gene>
    <name evidence="2" type="ORF">CLCY_2c00920</name>
</gene>
<keyword evidence="1" id="KW-0472">Membrane</keyword>
<name>A0A0J8D651_CLOCY</name>
<dbReference type="STRING" id="1121307.CLCY_2c00920"/>
<dbReference type="NCBIfam" id="TIGR02532">
    <property type="entry name" value="IV_pilin_GFxxxE"/>
    <property type="match status" value="1"/>
</dbReference>
<organism evidence="2 3">
    <name type="scientific">Clostridium cylindrosporum DSM 605</name>
    <dbReference type="NCBI Taxonomy" id="1121307"/>
    <lineage>
        <taxon>Bacteria</taxon>
        <taxon>Bacillati</taxon>
        <taxon>Bacillota</taxon>
        <taxon>Clostridia</taxon>
        <taxon>Eubacteriales</taxon>
        <taxon>Clostridiaceae</taxon>
        <taxon>Clostridium</taxon>
    </lineage>
</organism>
<dbReference type="InterPro" id="IPR012902">
    <property type="entry name" value="N_methyl_site"/>
</dbReference>
<proteinExistence type="predicted"/>
<dbReference type="RefSeq" id="WP_048570777.1">
    <property type="nucleotide sequence ID" value="NZ_LFVU01000027.1"/>
</dbReference>
<keyword evidence="3" id="KW-1185">Reference proteome</keyword>
<dbReference type="PROSITE" id="PS00409">
    <property type="entry name" value="PROKAR_NTER_METHYL"/>
    <property type="match status" value="1"/>
</dbReference>
<dbReference type="AlphaFoldDB" id="A0A0J8D651"/>
<evidence type="ECO:0000313" key="3">
    <source>
        <dbReference type="Proteomes" id="UP000036756"/>
    </source>
</evidence>
<dbReference type="EMBL" id="LFVU01000027">
    <property type="protein sequence ID" value="KMT21332.1"/>
    <property type="molecule type" value="Genomic_DNA"/>
</dbReference>
<dbReference type="Proteomes" id="UP000036756">
    <property type="component" value="Unassembled WGS sequence"/>
</dbReference>